<keyword evidence="6" id="KW-0574">Periplasm</keyword>
<evidence type="ECO:0000256" key="7">
    <source>
        <dbReference type="ARBA" id="ARBA00022801"/>
    </source>
</evidence>
<dbReference type="InterPro" id="IPR051915">
    <property type="entry name" value="Cellulose_Degrad_GH3"/>
</dbReference>
<gene>
    <name evidence="11" type="primary">bglX</name>
    <name evidence="11" type="ORF">D7Y07_12280</name>
</gene>
<dbReference type="SUPFAM" id="SSF52279">
    <property type="entry name" value="Beta-D-glucan exohydrolase, C-terminal domain"/>
    <property type="match status" value="1"/>
</dbReference>
<dbReference type="PRINTS" id="PR00133">
    <property type="entry name" value="GLHYDRLASE3"/>
</dbReference>
<dbReference type="FunFam" id="3.40.50.1700:FF:000004">
    <property type="entry name" value="Periplasmic beta-glucosidase"/>
    <property type="match status" value="1"/>
</dbReference>
<dbReference type="GO" id="GO:0008422">
    <property type="term" value="F:beta-glucosidase activity"/>
    <property type="evidence" value="ECO:0007669"/>
    <property type="project" value="UniProtKB-EC"/>
</dbReference>
<dbReference type="InterPro" id="IPR026891">
    <property type="entry name" value="Fn3-like"/>
</dbReference>
<name>A0A3L7YZF5_9BACE</name>
<organism evidence="11 12">
    <name type="scientific">Bacteroides acidifaciens</name>
    <dbReference type="NCBI Taxonomy" id="85831"/>
    <lineage>
        <taxon>Bacteria</taxon>
        <taxon>Pseudomonadati</taxon>
        <taxon>Bacteroidota</taxon>
        <taxon>Bacteroidia</taxon>
        <taxon>Bacteroidales</taxon>
        <taxon>Bacteroidaceae</taxon>
        <taxon>Bacteroides</taxon>
    </lineage>
</organism>
<evidence type="ECO:0000313" key="11">
    <source>
        <dbReference type="EMBL" id="RLT79707.1"/>
    </source>
</evidence>
<dbReference type="Gene3D" id="3.20.20.300">
    <property type="entry name" value="Glycoside hydrolase, family 3, N-terminal domain"/>
    <property type="match status" value="1"/>
</dbReference>
<evidence type="ECO:0000256" key="3">
    <source>
        <dbReference type="ARBA" id="ARBA00005336"/>
    </source>
</evidence>
<comment type="caution">
    <text evidence="11">The sequence shown here is derived from an EMBL/GenBank/DDBJ whole genome shotgun (WGS) entry which is preliminary data.</text>
</comment>
<dbReference type="FunFam" id="3.20.20.300:FF:000005">
    <property type="entry name" value="Periplasmic beta-glucosidase"/>
    <property type="match status" value="1"/>
</dbReference>
<dbReference type="Pfam" id="PF14310">
    <property type="entry name" value="Fn3-like"/>
    <property type="match status" value="1"/>
</dbReference>
<dbReference type="Pfam" id="PF01915">
    <property type="entry name" value="Glyco_hydro_3_C"/>
    <property type="match status" value="1"/>
</dbReference>
<dbReference type="InterPro" id="IPR017853">
    <property type="entry name" value="GH"/>
</dbReference>
<dbReference type="Gene3D" id="2.60.40.10">
    <property type="entry name" value="Immunoglobulins"/>
    <property type="match status" value="1"/>
</dbReference>
<evidence type="ECO:0000313" key="12">
    <source>
        <dbReference type="Proteomes" id="UP000267159"/>
    </source>
</evidence>
<evidence type="ECO:0000256" key="8">
    <source>
        <dbReference type="ARBA" id="ARBA00023295"/>
    </source>
</evidence>
<dbReference type="RefSeq" id="WP_121766483.1">
    <property type="nucleotide sequence ID" value="NZ_CAPRQZ010000040.1"/>
</dbReference>
<dbReference type="Proteomes" id="UP000267159">
    <property type="component" value="Unassembled WGS sequence"/>
</dbReference>
<comment type="catalytic activity">
    <reaction evidence="1">
        <text>Hydrolysis of terminal, non-reducing beta-D-glucosyl residues with release of beta-D-glucose.</text>
        <dbReference type="EC" id="3.2.1.21"/>
    </reaction>
</comment>
<dbReference type="InterPro" id="IPR001764">
    <property type="entry name" value="Glyco_hydro_3_N"/>
</dbReference>
<evidence type="ECO:0000256" key="6">
    <source>
        <dbReference type="ARBA" id="ARBA00022764"/>
    </source>
</evidence>
<sequence>MKEIKIKGMNILQKIIVVLLAGFLCGETLSAASSSDTKMDRFIDGLMSKMTLHEKIGQLNLCGAGDVYTGPVVRSNIAERIRKGEVGGILSLKGVSYIRSIQEVAVKESRLGIPVIFGKDVIHGYETVFPIPLGVSCSWDLEKIEKSARIAAIEASADGICWTYSPMVDICRDARWGRMSEGSGEDVFLGSRIAEAMVKGYQGDNTYRRKDEVMACVKHFALYGASDAGRDYNTADMSRLRMYNEYMPPYKAAIDAGVGSVMSAFNVVDGIPATGNKWLLTELLRNDWGFDGFVVSDASSVQEMCAHGMGNTQEVAALAVNAGLDMDLGSEAFMRTLEKSVAEGRVSEEQINKACRRILEAKYKLGLFKDPYKYCDVSRPDKEVYIQKHRDFARQLATETFVLMKNENQLLPLKKEGKVALIGPFLNDRKEIQGTWSPSGANEKYTTILEAFRKTVGEKVELLYARGCGFEDGANEEQIQNYLRDKGKGFKWQPGTPEEADEAVRIAGESDVIVAFLGEHEMMSGESSSRSELTLPASQRALLERLLKTGKPVVLVYFMGRPVVMDWETEHVPAILNVWFPGSEAGDAIADVLFGDVNPSGKLTASFPRNVGQIPIHYDELPTGRPLAEGSKFVKFTSAYLDVPNTPLYPFGYGLSYTTYEYSPMTLSADRMTEQGNIQVSVTVKNTGDCDGDEIVQLYIRDLVGSVSRPLKQLKGFQRIHLKKGESKKVTFTLTSELLKFYNSELQYVCEPGDFEVMVGPDSQRVERRRFTLSANN</sequence>
<keyword evidence="8" id="KW-0326">Glycosidase</keyword>
<keyword evidence="5" id="KW-0732">Signal</keyword>
<comment type="subcellular location">
    <subcellularLocation>
        <location evidence="2">Periplasm</location>
    </subcellularLocation>
</comment>
<dbReference type="InterPro" id="IPR036962">
    <property type="entry name" value="Glyco_hydro_3_N_sf"/>
</dbReference>
<dbReference type="InterPro" id="IPR002772">
    <property type="entry name" value="Glyco_hydro_3_C"/>
</dbReference>
<evidence type="ECO:0000256" key="5">
    <source>
        <dbReference type="ARBA" id="ARBA00022729"/>
    </source>
</evidence>
<dbReference type="SMART" id="SM01217">
    <property type="entry name" value="Fn3_like"/>
    <property type="match status" value="1"/>
</dbReference>
<reference evidence="11 12" key="1">
    <citation type="submission" date="2018-09" db="EMBL/GenBank/DDBJ databases">
        <title>Murine metabolic-syndrome-specific gut microbial biobank.</title>
        <authorList>
            <person name="Liu C."/>
        </authorList>
    </citation>
    <scope>NUCLEOTIDE SEQUENCE [LARGE SCALE GENOMIC DNA]</scope>
    <source>
        <strain evidence="11 12">0.1X-D8-26</strain>
    </source>
</reference>
<protein>
    <recommendedName>
        <fullName evidence="9">Periplasmic beta-glucosidase</fullName>
        <ecNumber evidence="4">3.2.1.21</ecNumber>
    </recommendedName>
</protein>
<dbReference type="PANTHER" id="PTHR30620">
    <property type="entry name" value="PERIPLASMIC BETA-GLUCOSIDASE-RELATED"/>
    <property type="match status" value="1"/>
</dbReference>
<dbReference type="GO" id="GO:0042597">
    <property type="term" value="C:periplasmic space"/>
    <property type="evidence" value="ECO:0007669"/>
    <property type="project" value="UniProtKB-SubCell"/>
</dbReference>
<dbReference type="FunFam" id="2.60.40.10:FF:000495">
    <property type="entry name" value="Periplasmic beta-glucosidase"/>
    <property type="match status" value="1"/>
</dbReference>
<comment type="similarity">
    <text evidence="3">Belongs to the glycosyl hydrolase 3 family.</text>
</comment>
<dbReference type="EC" id="3.2.1.21" evidence="4"/>
<evidence type="ECO:0000256" key="2">
    <source>
        <dbReference type="ARBA" id="ARBA00004418"/>
    </source>
</evidence>
<keyword evidence="7" id="KW-0378">Hydrolase</keyword>
<dbReference type="PANTHER" id="PTHR30620:SF16">
    <property type="entry name" value="LYSOSOMAL BETA GLUCOSIDASE"/>
    <property type="match status" value="1"/>
</dbReference>
<dbReference type="Pfam" id="PF00933">
    <property type="entry name" value="Glyco_hydro_3"/>
    <property type="match status" value="1"/>
</dbReference>
<proteinExistence type="inferred from homology"/>
<accession>A0A3L7YZF5</accession>
<feature type="domain" description="Fibronectin type III-like" evidence="10">
    <location>
        <begin position="694"/>
        <end position="763"/>
    </location>
</feature>
<dbReference type="Gene3D" id="3.40.50.1700">
    <property type="entry name" value="Glycoside hydrolase family 3 C-terminal domain"/>
    <property type="match status" value="1"/>
</dbReference>
<dbReference type="SUPFAM" id="SSF51445">
    <property type="entry name" value="(Trans)glycosidases"/>
    <property type="match status" value="1"/>
</dbReference>
<dbReference type="GO" id="GO:0009251">
    <property type="term" value="P:glucan catabolic process"/>
    <property type="evidence" value="ECO:0007669"/>
    <property type="project" value="TreeGrafter"/>
</dbReference>
<dbReference type="InterPro" id="IPR013783">
    <property type="entry name" value="Ig-like_fold"/>
</dbReference>
<evidence type="ECO:0000256" key="4">
    <source>
        <dbReference type="ARBA" id="ARBA00012744"/>
    </source>
</evidence>
<evidence type="ECO:0000256" key="1">
    <source>
        <dbReference type="ARBA" id="ARBA00000448"/>
    </source>
</evidence>
<dbReference type="EMBL" id="RAZM01000038">
    <property type="protein sequence ID" value="RLT79707.1"/>
    <property type="molecule type" value="Genomic_DNA"/>
</dbReference>
<dbReference type="InterPro" id="IPR036881">
    <property type="entry name" value="Glyco_hydro_3_C_sf"/>
</dbReference>
<evidence type="ECO:0000259" key="10">
    <source>
        <dbReference type="SMART" id="SM01217"/>
    </source>
</evidence>
<evidence type="ECO:0000256" key="9">
    <source>
        <dbReference type="ARBA" id="ARBA00067498"/>
    </source>
</evidence>
<dbReference type="NCBIfam" id="NF011678">
    <property type="entry name" value="PRK15098.1"/>
    <property type="match status" value="1"/>
</dbReference>
<dbReference type="AlphaFoldDB" id="A0A3L7YZF5"/>